<reference evidence="3 4" key="1">
    <citation type="submission" date="2017-04" db="EMBL/GenBank/DDBJ databases">
        <title>Genome Sequence of the Model Brown-Rot Fungus Postia placenta SB12.</title>
        <authorList>
            <consortium name="DOE Joint Genome Institute"/>
            <person name="Gaskell J."/>
            <person name="Kersten P."/>
            <person name="Larrondo L.F."/>
            <person name="Canessa P."/>
            <person name="Martinez D."/>
            <person name="Hibbett D."/>
            <person name="Schmoll M."/>
            <person name="Kubicek C.P."/>
            <person name="Martinez A.T."/>
            <person name="Yadav J."/>
            <person name="Master E."/>
            <person name="Magnuson J.K."/>
            <person name="James T."/>
            <person name="Yaver D."/>
            <person name="Berka R."/>
            <person name="Labutti K."/>
            <person name="Lipzen A."/>
            <person name="Aerts A."/>
            <person name="Barry K."/>
            <person name="Henrissat B."/>
            <person name="Blanchette R."/>
            <person name="Grigoriev I."/>
            <person name="Cullen D."/>
        </authorList>
    </citation>
    <scope>NUCLEOTIDE SEQUENCE [LARGE SCALE GENOMIC DNA]</scope>
    <source>
        <strain evidence="3 4">MAD-698-R-SB12</strain>
    </source>
</reference>
<name>A0A1X6NAY8_9APHY</name>
<keyword evidence="2" id="KW-0812">Transmembrane</keyword>
<keyword evidence="4" id="KW-1185">Reference proteome</keyword>
<evidence type="ECO:0000313" key="4">
    <source>
        <dbReference type="Proteomes" id="UP000194127"/>
    </source>
</evidence>
<evidence type="ECO:0000256" key="2">
    <source>
        <dbReference type="SAM" id="Phobius"/>
    </source>
</evidence>
<feature type="region of interest" description="Disordered" evidence="1">
    <location>
        <begin position="427"/>
        <end position="450"/>
    </location>
</feature>
<gene>
    <name evidence="3" type="ORF">POSPLADRAFT_1043323</name>
</gene>
<evidence type="ECO:0000313" key="3">
    <source>
        <dbReference type="EMBL" id="OSX65690.1"/>
    </source>
</evidence>
<sequence length="450" mass="49171">MTWISVKKASNAHSATLRSTRCRTYASGMRNVAKMVKVVDLHLGLSNTLDAQQQAMLIPRLAVVEGACVQSGTLFLLFPLELPTGKLFILDYLHYVQIAGILLYVVSLFMLFLTNVTQYHQSNILQGIGMVLGVGMLLLSMTSLQSHNWKQHHAFVMGTILAARTPSPALTNYRALTTHVRFTPADCNPQCGLVFGRPLPSRLADSFGKINLICTVSVVSTALLFSLFGIKSEAVVIVFAILYDVFSGAESFPQTRAILPPLGTLFGTPLSASYTASSMFEALPTFLPSALLSPEPGITPRGNREAGDFLMFAFGPVLSALSHPSPRNLRGILDSQTTLGRSAVLLLHIFSNATTGVGGCSHLNCRISLHMRSSDYPRNCAPAAGSRYFYYVKRHSANKITYSPVSNYVARLSIHLRLLARLNNKVMHSRTTPERPNDSLTKNTMQPSHS</sequence>
<feature type="compositionally biased region" description="Polar residues" evidence="1">
    <location>
        <begin position="438"/>
        <end position="450"/>
    </location>
</feature>
<dbReference type="EMBL" id="KZ110592">
    <property type="protein sequence ID" value="OSX65690.1"/>
    <property type="molecule type" value="Genomic_DNA"/>
</dbReference>
<dbReference type="Proteomes" id="UP000194127">
    <property type="component" value="Unassembled WGS sequence"/>
</dbReference>
<keyword evidence="2" id="KW-0472">Membrane</keyword>
<feature type="transmembrane region" description="Helical" evidence="2">
    <location>
        <begin position="57"/>
        <end position="80"/>
    </location>
</feature>
<dbReference type="OrthoDB" id="6499973at2759"/>
<protein>
    <submittedName>
        <fullName evidence="3">Uncharacterized protein</fullName>
    </submittedName>
</protein>
<organism evidence="3 4">
    <name type="scientific">Postia placenta MAD-698-R-SB12</name>
    <dbReference type="NCBI Taxonomy" id="670580"/>
    <lineage>
        <taxon>Eukaryota</taxon>
        <taxon>Fungi</taxon>
        <taxon>Dikarya</taxon>
        <taxon>Basidiomycota</taxon>
        <taxon>Agaricomycotina</taxon>
        <taxon>Agaricomycetes</taxon>
        <taxon>Polyporales</taxon>
        <taxon>Adustoporiaceae</taxon>
        <taxon>Rhodonia</taxon>
    </lineage>
</organism>
<proteinExistence type="predicted"/>
<feature type="transmembrane region" description="Helical" evidence="2">
    <location>
        <begin position="124"/>
        <end position="144"/>
    </location>
</feature>
<evidence type="ECO:0000256" key="1">
    <source>
        <dbReference type="SAM" id="MobiDB-lite"/>
    </source>
</evidence>
<keyword evidence="2" id="KW-1133">Transmembrane helix</keyword>
<feature type="transmembrane region" description="Helical" evidence="2">
    <location>
        <begin position="92"/>
        <end position="112"/>
    </location>
</feature>
<dbReference type="AlphaFoldDB" id="A0A1X6NAY8"/>
<dbReference type="RefSeq" id="XP_024342484.1">
    <property type="nucleotide sequence ID" value="XM_024478281.1"/>
</dbReference>
<accession>A0A1X6NAY8</accession>
<dbReference type="GeneID" id="36323231"/>